<keyword evidence="2" id="KW-0813">Transport</keyword>
<organism evidence="10 11">
    <name type="scientific">Bradyrhizobium denitrificans</name>
    <dbReference type="NCBI Taxonomy" id="2734912"/>
    <lineage>
        <taxon>Bacteria</taxon>
        <taxon>Pseudomonadati</taxon>
        <taxon>Pseudomonadota</taxon>
        <taxon>Alphaproteobacteria</taxon>
        <taxon>Hyphomicrobiales</taxon>
        <taxon>Nitrobacteraceae</taxon>
        <taxon>Bradyrhizobium</taxon>
    </lineage>
</organism>
<accession>A0ABS5GHH1</accession>
<evidence type="ECO:0000313" key="10">
    <source>
        <dbReference type="EMBL" id="MBR1140469.1"/>
    </source>
</evidence>
<keyword evidence="3" id="KW-1003">Cell membrane</keyword>
<keyword evidence="7 9" id="KW-0472">Membrane</keyword>
<evidence type="ECO:0000256" key="1">
    <source>
        <dbReference type="ARBA" id="ARBA00004429"/>
    </source>
</evidence>
<feature type="transmembrane region" description="Helical" evidence="9">
    <location>
        <begin position="118"/>
        <end position="136"/>
    </location>
</feature>
<evidence type="ECO:0000256" key="9">
    <source>
        <dbReference type="SAM" id="Phobius"/>
    </source>
</evidence>
<dbReference type="Pfam" id="PF04143">
    <property type="entry name" value="Sulf_transp"/>
    <property type="match status" value="1"/>
</dbReference>
<dbReference type="PANTHER" id="PTHR30574">
    <property type="entry name" value="INNER MEMBRANE PROTEIN YEDE"/>
    <property type="match status" value="1"/>
</dbReference>
<protein>
    <submittedName>
        <fullName evidence="10">YeeE/YedE family protein</fullName>
    </submittedName>
</protein>
<evidence type="ECO:0000313" key="11">
    <source>
        <dbReference type="Proteomes" id="UP001314635"/>
    </source>
</evidence>
<feature type="transmembrane region" description="Helical" evidence="9">
    <location>
        <begin position="7"/>
        <end position="29"/>
    </location>
</feature>
<keyword evidence="11" id="KW-1185">Reference proteome</keyword>
<comment type="caution">
    <text evidence="10">The sequence shown here is derived from an EMBL/GenBank/DDBJ whole genome shotgun (WGS) entry which is preliminary data.</text>
</comment>
<comment type="subcellular location">
    <subcellularLocation>
        <location evidence="1">Cell inner membrane</location>
        <topology evidence="1">Multi-pass membrane protein</topology>
    </subcellularLocation>
</comment>
<dbReference type="EMBL" id="JAFCLK010000041">
    <property type="protein sequence ID" value="MBR1140469.1"/>
    <property type="molecule type" value="Genomic_DNA"/>
</dbReference>
<evidence type="ECO:0000256" key="7">
    <source>
        <dbReference type="ARBA" id="ARBA00023136"/>
    </source>
</evidence>
<evidence type="ECO:0000256" key="4">
    <source>
        <dbReference type="ARBA" id="ARBA00022519"/>
    </source>
</evidence>
<dbReference type="InterPro" id="IPR007272">
    <property type="entry name" value="Sulf_transp_TsuA/YedE"/>
</dbReference>
<keyword evidence="6 9" id="KW-1133">Transmembrane helix</keyword>
<sequence>MTTEYTAIAALAGGALIGAAAVMMMGLTGRIAGVSGIAARLLPPWDGALAGRIAFIAGLIVATLVVRLTTGRLPPLTLDIGPIALIVAGLLVGFGAVWGNGCTSGHGVCGIASLSPRSMVATLVFMATAVATTFLVRHVM</sequence>
<evidence type="ECO:0000256" key="8">
    <source>
        <dbReference type="ARBA" id="ARBA00035655"/>
    </source>
</evidence>
<evidence type="ECO:0000256" key="3">
    <source>
        <dbReference type="ARBA" id="ARBA00022475"/>
    </source>
</evidence>
<comment type="similarity">
    <text evidence="8">Belongs to the TsuA/YedE (TC 9.B.102) family.</text>
</comment>
<dbReference type="Proteomes" id="UP001314635">
    <property type="component" value="Unassembled WGS sequence"/>
</dbReference>
<evidence type="ECO:0000256" key="2">
    <source>
        <dbReference type="ARBA" id="ARBA00022448"/>
    </source>
</evidence>
<keyword evidence="4" id="KW-0997">Cell inner membrane</keyword>
<evidence type="ECO:0000256" key="6">
    <source>
        <dbReference type="ARBA" id="ARBA00022989"/>
    </source>
</evidence>
<feature type="transmembrane region" description="Helical" evidence="9">
    <location>
        <begin position="49"/>
        <end position="68"/>
    </location>
</feature>
<feature type="transmembrane region" description="Helical" evidence="9">
    <location>
        <begin position="80"/>
        <end position="98"/>
    </location>
</feature>
<keyword evidence="5 9" id="KW-0812">Transmembrane</keyword>
<proteinExistence type="inferred from homology"/>
<gene>
    <name evidence="10" type="ORF">JQ619_32410</name>
</gene>
<reference evidence="11" key="1">
    <citation type="journal article" date="2021" name="ISME J.">
        <title>Evolutionary origin and ecological implication of a unique nif island in free-living Bradyrhizobium lineages.</title>
        <authorList>
            <person name="Tao J."/>
        </authorList>
    </citation>
    <scope>NUCLEOTIDE SEQUENCE [LARGE SCALE GENOMIC DNA]</scope>
    <source>
        <strain evidence="11">SZCCT0094</strain>
    </source>
</reference>
<evidence type="ECO:0000256" key="5">
    <source>
        <dbReference type="ARBA" id="ARBA00022692"/>
    </source>
</evidence>
<dbReference type="PANTHER" id="PTHR30574:SF1">
    <property type="entry name" value="SULPHUR TRANSPORT DOMAIN-CONTAINING PROTEIN"/>
    <property type="match status" value="1"/>
</dbReference>
<name>A0ABS5GHH1_9BRAD</name>